<gene>
    <name evidence="1" type="ORF">FTOL_13247</name>
</gene>
<proteinExistence type="predicted"/>
<evidence type="ECO:0000313" key="2">
    <source>
        <dbReference type="Proteomes" id="UP001187734"/>
    </source>
</evidence>
<reference evidence="1" key="1">
    <citation type="submission" date="2018-03" db="EMBL/GenBank/DDBJ databases">
        <authorList>
            <person name="Guldener U."/>
        </authorList>
    </citation>
    <scope>NUCLEOTIDE SEQUENCE</scope>
</reference>
<accession>A0AAE8SPM8</accession>
<dbReference type="Proteomes" id="UP001187734">
    <property type="component" value="Unassembled WGS sequence"/>
</dbReference>
<sequence length="48" mass="5631">MFKIQIWLLSTARIGADARYHNTDFAHESKHNISVVDDRKPYRMKQAA</sequence>
<dbReference type="EMBL" id="ONZP01000743">
    <property type="protein sequence ID" value="SPJ90366.1"/>
    <property type="molecule type" value="Genomic_DNA"/>
</dbReference>
<comment type="caution">
    <text evidence="1">The sequence shown here is derived from an EMBL/GenBank/DDBJ whole genome shotgun (WGS) entry which is preliminary data.</text>
</comment>
<protein>
    <submittedName>
        <fullName evidence="1">Uncharacterized protein</fullName>
    </submittedName>
</protein>
<evidence type="ECO:0000313" key="1">
    <source>
        <dbReference type="EMBL" id="SPJ90366.1"/>
    </source>
</evidence>
<name>A0AAE8SPM8_9HYPO</name>
<organism evidence="1 2">
    <name type="scientific">Fusarium torulosum</name>
    <dbReference type="NCBI Taxonomy" id="33205"/>
    <lineage>
        <taxon>Eukaryota</taxon>
        <taxon>Fungi</taxon>
        <taxon>Dikarya</taxon>
        <taxon>Ascomycota</taxon>
        <taxon>Pezizomycotina</taxon>
        <taxon>Sordariomycetes</taxon>
        <taxon>Hypocreomycetidae</taxon>
        <taxon>Hypocreales</taxon>
        <taxon>Nectriaceae</taxon>
        <taxon>Fusarium</taxon>
    </lineage>
</organism>
<keyword evidence="2" id="KW-1185">Reference proteome</keyword>
<dbReference type="AlphaFoldDB" id="A0AAE8SPM8"/>